<accession>A0A0W0YAI2</accession>
<keyword evidence="1" id="KW-0812">Transmembrane</keyword>
<dbReference type="OrthoDB" id="5652678at2"/>
<name>A0A0W0YAI2_9GAMM</name>
<proteinExistence type="predicted"/>
<keyword evidence="1" id="KW-0472">Membrane</keyword>
<reference evidence="2 3" key="1">
    <citation type="submission" date="2015-11" db="EMBL/GenBank/DDBJ databases">
        <title>Genomic analysis of 38 Legionella species identifies large and diverse effector repertoires.</title>
        <authorList>
            <person name="Burstein D."/>
            <person name="Amaro F."/>
            <person name="Zusman T."/>
            <person name="Lifshitz Z."/>
            <person name="Cohen O."/>
            <person name="Gilbert J.A."/>
            <person name="Pupko T."/>
            <person name="Shuman H.A."/>
            <person name="Segal G."/>
        </authorList>
    </citation>
    <scope>NUCLEOTIDE SEQUENCE [LARGE SCALE GENOMIC DNA]</scope>
    <source>
        <strain evidence="2 3">SC-63-C7</strain>
    </source>
</reference>
<dbReference type="PATRIC" id="fig|45074.5.peg.4347"/>
<evidence type="ECO:0008006" key="4">
    <source>
        <dbReference type="Google" id="ProtNLM"/>
    </source>
</evidence>
<keyword evidence="3" id="KW-1185">Reference proteome</keyword>
<dbReference type="Proteomes" id="UP000054703">
    <property type="component" value="Unassembled WGS sequence"/>
</dbReference>
<feature type="transmembrane region" description="Helical" evidence="1">
    <location>
        <begin position="12"/>
        <end position="32"/>
    </location>
</feature>
<evidence type="ECO:0000313" key="2">
    <source>
        <dbReference type="EMBL" id="KTD53636.1"/>
    </source>
</evidence>
<sequence>MSKQKQRGFSIIELITFIVTMGIIVGGLLIGINQAQRYSGISRITPQASFLANARMQIILMNRDINGYTALNDPCTITPDLDICTTLSNYASANNFIVSTPTITGSNPKTITINVTGAGNATINTSVYNYAND</sequence>
<dbReference type="RefSeq" id="WP_058515919.1">
    <property type="nucleotide sequence ID" value="NZ_CAAAIH010000012.1"/>
</dbReference>
<dbReference type="STRING" id="45074.Lsan_4046"/>
<evidence type="ECO:0000256" key="1">
    <source>
        <dbReference type="SAM" id="Phobius"/>
    </source>
</evidence>
<comment type="caution">
    <text evidence="2">The sequence shown here is derived from an EMBL/GenBank/DDBJ whole genome shotgun (WGS) entry which is preliminary data.</text>
</comment>
<gene>
    <name evidence="2" type="ORF">Lsan_4046</name>
</gene>
<organism evidence="2 3">
    <name type="scientific">Legionella santicrucis</name>
    <dbReference type="NCBI Taxonomy" id="45074"/>
    <lineage>
        <taxon>Bacteria</taxon>
        <taxon>Pseudomonadati</taxon>
        <taxon>Pseudomonadota</taxon>
        <taxon>Gammaproteobacteria</taxon>
        <taxon>Legionellales</taxon>
        <taxon>Legionellaceae</taxon>
        <taxon>Legionella</taxon>
    </lineage>
</organism>
<keyword evidence="1" id="KW-1133">Transmembrane helix</keyword>
<protein>
    <recommendedName>
        <fullName evidence="4">Tfp pilus assembly protein PilV</fullName>
    </recommendedName>
</protein>
<dbReference type="EMBL" id="LNYU01000091">
    <property type="protein sequence ID" value="KTD53636.1"/>
    <property type="molecule type" value="Genomic_DNA"/>
</dbReference>
<evidence type="ECO:0000313" key="3">
    <source>
        <dbReference type="Proteomes" id="UP000054703"/>
    </source>
</evidence>
<dbReference type="AlphaFoldDB" id="A0A0W0YAI2"/>